<dbReference type="Proteomes" id="UP001558613">
    <property type="component" value="Unassembled WGS sequence"/>
</dbReference>
<evidence type="ECO:0000313" key="2">
    <source>
        <dbReference type="EMBL" id="KAL1282063.1"/>
    </source>
</evidence>
<feature type="transmembrane region" description="Helical" evidence="1">
    <location>
        <begin position="51"/>
        <end position="68"/>
    </location>
</feature>
<gene>
    <name evidence="2" type="ORF">QQF64_000866</name>
</gene>
<sequence>MKSAGIDAKQLFQNVTLEGVIFVIMSALLVVVAYWIISFIMRLVVGAVRQALWLLKVTFAISVFGLILGDTEAPVGTTAMRLVFLALVCALLGVGTSAKPDAHLKDRIKMLERRLTEIEKSKVN</sequence>
<keyword evidence="1" id="KW-0472">Membrane</keyword>
<keyword evidence="3" id="KW-1185">Reference proteome</keyword>
<feature type="transmembrane region" description="Helical" evidence="1">
    <location>
        <begin position="20"/>
        <end position="44"/>
    </location>
</feature>
<name>A0ABR3NYD4_9TELE</name>
<evidence type="ECO:0000313" key="3">
    <source>
        <dbReference type="Proteomes" id="UP001558613"/>
    </source>
</evidence>
<accession>A0ABR3NYD4</accession>
<comment type="caution">
    <text evidence="2">The sequence shown here is derived from an EMBL/GenBank/DDBJ whole genome shotgun (WGS) entry which is preliminary data.</text>
</comment>
<keyword evidence="1" id="KW-0812">Transmembrane</keyword>
<dbReference type="PANTHER" id="PTHR14550">
    <property type="entry name" value="TRANSMEMBRANE PROTEIN 109"/>
    <property type="match status" value="1"/>
</dbReference>
<keyword evidence="1" id="KW-1133">Transmembrane helix</keyword>
<dbReference type="PANTHER" id="PTHR14550:SF2">
    <property type="entry name" value="TRANSMEMBRANE PROTEIN 109"/>
    <property type="match status" value="1"/>
</dbReference>
<proteinExistence type="predicted"/>
<dbReference type="InterPro" id="IPR039492">
    <property type="entry name" value="TMEM109"/>
</dbReference>
<dbReference type="EMBL" id="JAYMGO010000001">
    <property type="protein sequence ID" value="KAL1282063.1"/>
    <property type="molecule type" value="Genomic_DNA"/>
</dbReference>
<reference evidence="2 3" key="1">
    <citation type="submission" date="2023-09" db="EMBL/GenBank/DDBJ databases">
        <authorList>
            <person name="Wang M."/>
        </authorList>
    </citation>
    <scope>NUCLEOTIDE SEQUENCE [LARGE SCALE GENOMIC DNA]</scope>
    <source>
        <strain evidence="2">GT-2023</strain>
        <tissue evidence="2">Liver</tissue>
    </source>
</reference>
<dbReference type="Pfam" id="PF14965">
    <property type="entry name" value="BRI3BP"/>
    <property type="match status" value="1"/>
</dbReference>
<feature type="transmembrane region" description="Helical" evidence="1">
    <location>
        <begin position="80"/>
        <end position="98"/>
    </location>
</feature>
<protein>
    <submittedName>
        <fullName evidence="2">Uncharacterized protein</fullName>
    </submittedName>
</protein>
<evidence type="ECO:0000256" key="1">
    <source>
        <dbReference type="SAM" id="Phobius"/>
    </source>
</evidence>
<organism evidence="2 3">
    <name type="scientific">Cirrhinus molitorella</name>
    <name type="common">mud carp</name>
    <dbReference type="NCBI Taxonomy" id="172907"/>
    <lineage>
        <taxon>Eukaryota</taxon>
        <taxon>Metazoa</taxon>
        <taxon>Chordata</taxon>
        <taxon>Craniata</taxon>
        <taxon>Vertebrata</taxon>
        <taxon>Euteleostomi</taxon>
        <taxon>Actinopterygii</taxon>
        <taxon>Neopterygii</taxon>
        <taxon>Teleostei</taxon>
        <taxon>Ostariophysi</taxon>
        <taxon>Cypriniformes</taxon>
        <taxon>Cyprinidae</taxon>
        <taxon>Labeoninae</taxon>
        <taxon>Labeonini</taxon>
        <taxon>Cirrhinus</taxon>
    </lineage>
</organism>